<keyword evidence="2" id="KW-1185">Reference proteome</keyword>
<name>A0ACB7ZIB3_9ERIC</name>
<comment type="caution">
    <text evidence="1">The sequence shown here is derived from an EMBL/GenBank/DDBJ whole genome shotgun (WGS) entry which is preliminary data.</text>
</comment>
<dbReference type="Proteomes" id="UP000828048">
    <property type="component" value="Chromosome 9"/>
</dbReference>
<proteinExistence type="predicted"/>
<gene>
    <name evidence="1" type="ORF">Vadar_006404</name>
</gene>
<protein>
    <submittedName>
        <fullName evidence="1">Uncharacterized protein</fullName>
    </submittedName>
</protein>
<reference evidence="1 2" key="1">
    <citation type="journal article" date="2021" name="Hortic Res">
        <title>High-quality reference genome and annotation aids understanding of berry development for evergreen blueberry (Vaccinium darrowii).</title>
        <authorList>
            <person name="Yu J."/>
            <person name="Hulse-Kemp A.M."/>
            <person name="Babiker E."/>
            <person name="Staton M."/>
        </authorList>
    </citation>
    <scope>NUCLEOTIDE SEQUENCE [LARGE SCALE GENOMIC DNA]</scope>
    <source>
        <strain evidence="2">cv. NJ 8807/NJ 8810</strain>
        <tissue evidence="1">Young leaf</tissue>
    </source>
</reference>
<dbReference type="EMBL" id="CM037159">
    <property type="protein sequence ID" value="KAH7865418.1"/>
    <property type="molecule type" value="Genomic_DNA"/>
</dbReference>
<organism evidence="1 2">
    <name type="scientific">Vaccinium darrowii</name>
    <dbReference type="NCBI Taxonomy" id="229202"/>
    <lineage>
        <taxon>Eukaryota</taxon>
        <taxon>Viridiplantae</taxon>
        <taxon>Streptophyta</taxon>
        <taxon>Embryophyta</taxon>
        <taxon>Tracheophyta</taxon>
        <taxon>Spermatophyta</taxon>
        <taxon>Magnoliopsida</taxon>
        <taxon>eudicotyledons</taxon>
        <taxon>Gunneridae</taxon>
        <taxon>Pentapetalae</taxon>
        <taxon>asterids</taxon>
        <taxon>Ericales</taxon>
        <taxon>Ericaceae</taxon>
        <taxon>Vaccinioideae</taxon>
        <taxon>Vaccinieae</taxon>
        <taxon>Vaccinium</taxon>
    </lineage>
</organism>
<evidence type="ECO:0000313" key="1">
    <source>
        <dbReference type="EMBL" id="KAH7865418.1"/>
    </source>
</evidence>
<accession>A0ACB7ZIB3</accession>
<sequence length="211" mass="23007">MLAVQNHSTQQIGVHTGGFQIEEFINLLRGHVGGELLGIYVQTSSKLSELLQAWNFQLGKPGLSYVLKLVSTILTHPEGLHNSNDAEGVANSRALDKFARSIFEEKLGDLYKELNSKEAKRQNAALLLLASIVRRGSGLASDVAKSFDFKLPIFPKLAEYKQKKNLDKKEAFNETSICGGCNVIFGSGEAGTAEMGPTAEGDVLWGPSRDW</sequence>
<evidence type="ECO:0000313" key="2">
    <source>
        <dbReference type="Proteomes" id="UP000828048"/>
    </source>
</evidence>